<dbReference type="InterPro" id="IPR035093">
    <property type="entry name" value="RelE/ParE_toxin_dom_sf"/>
</dbReference>
<name>A0A7H9AU65_9FLAO</name>
<evidence type="ECO:0000313" key="3">
    <source>
        <dbReference type="EMBL" id="QLG46937.1"/>
    </source>
</evidence>
<evidence type="ECO:0000313" key="4">
    <source>
        <dbReference type="Proteomes" id="UP000509302"/>
    </source>
</evidence>
<dbReference type="InterPro" id="IPR007712">
    <property type="entry name" value="RelE/ParE_toxin"/>
</dbReference>
<organism evidence="3 4">
    <name type="scientific">Costertonia aggregata</name>
    <dbReference type="NCBI Taxonomy" id="343403"/>
    <lineage>
        <taxon>Bacteria</taxon>
        <taxon>Pseudomonadati</taxon>
        <taxon>Bacteroidota</taxon>
        <taxon>Flavobacteriia</taxon>
        <taxon>Flavobacteriales</taxon>
        <taxon>Flavobacteriaceae</taxon>
        <taxon>Costertonia</taxon>
    </lineage>
</organism>
<dbReference type="RefSeq" id="WP_179243216.1">
    <property type="nucleotide sequence ID" value="NZ_CP058595.1"/>
</dbReference>
<sequence>MAVYKLSSKAEIDLAEMYEFGIYKFGLSQAQKYFYSMHETFEVLSENMNLGRDASEFISDLKRFAYKAHTIFYLHTASGIFILRVLSQHMDYERNL</sequence>
<dbReference type="EMBL" id="CP058595">
    <property type="protein sequence ID" value="QLG46937.1"/>
    <property type="molecule type" value="Genomic_DNA"/>
</dbReference>
<reference evidence="3 4" key="1">
    <citation type="journal article" date="2006" name="Int. J. Syst. Evol. Microbiol.">
        <title>Costertonia aggregata gen. nov., sp. nov., a mesophilic marine bacterium of the family Flavobacteriaceae, isolated from a mature biofilm.</title>
        <authorList>
            <person name="Kwon K.K."/>
            <person name="Lee Y.K."/>
            <person name="Lee H.K."/>
        </authorList>
    </citation>
    <scope>NUCLEOTIDE SEQUENCE [LARGE SCALE GENOMIC DNA]</scope>
    <source>
        <strain evidence="3 4">KCCM 42265</strain>
    </source>
</reference>
<protein>
    <recommendedName>
        <fullName evidence="2">Toxin</fullName>
    </recommendedName>
</protein>
<accession>A0A7H9AU65</accession>
<comment type="similarity">
    <text evidence="2">Belongs to the RelE toxin family.</text>
</comment>
<proteinExistence type="inferred from homology"/>
<evidence type="ECO:0000256" key="2">
    <source>
        <dbReference type="PIRNR" id="PIRNR029218"/>
    </source>
</evidence>
<dbReference type="Proteomes" id="UP000509302">
    <property type="component" value="Chromosome"/>
</dbReference>
<dbReference type="Pfam" id="PF05016">
    <property type="entry name" value="ParE_toxin"/>
    <property type="match status" value="1"/>
</dbReference>
<dbReference type="InterPro" id="IPR028344">
    <property type="entry name" value="ParE1/4"/>
</dbReference>
<evidence type="ECO:0000256" key="1">
    <source>
        <dbReference type="ARBA" id="ARBA00022649"/>
    </source>
</evidence>
<dbReference type="Gene3D" id="3.30.2310.20">
    <property type="entry name" value="RelE-like"/>
    <property type="match status" value="1"/>
</dbReference>
<dbReference type="KEGG" id="cagg:HYG79_16780"/>
<keyword evidence="1" id="KW-1277">Toxin-antitoxin system</keyword>
<gene>
    <name evidence="3" type="ORF">HYG79_16780</name>
</gene>
<dbReference type="AlphaFoldDB" id="A0A7H9AU65"/>
<keyword evidence="4" id="KW-1185">Reference proteome</keyword>
<dbReference type="PIRSF" id="PIRSF029218">
    <property type="entry name" value="ParE"/>
    <property type="match status" value="1"/>
</dbReference>